<dbReference type="AlphaFoldDB" id="A0A1Z1MFX7"/>
<gene>
    <name evidence="2" type="primary">orf41</name>
</gene>
<keyword evidence="1" id="KW-0472">Membrane</keyword>
<evidence type="ECO:0000313" key="2">
    <source>
        <dbReference type="EMBL" id="ARW64654.1"/>
    </source>
</evidence>
<feature type="transmembrane region" description="Helical" evidence="1">
    <location>
        <begin position="6"/>
        <end position="26"/>
    </location>
</feature>
<reference evidence="2" key="1">
    <citation type="journal article" date="2017" name="J. Phycol.">
        <title>Analysis of chloroplast genomes and a supermatrix inform reclassification of the Rhodomelaceae (Rhodophyta).</title>
        <authorList>
            <person name="Diaz-Tapia P."/>
            <person name="Maggs C.A."/>
            <person name="West J.A."/>
            <person name="Verbruggen H."/>
        </authorList>
    </citation>
    <scope>NUCLEOTIDE SEQUENCE</scope>
    <source>
        <strain evidence="2">PD831</strain>
    </source>
</reference>
<protein>
    <submittedName>
        <fullName evidence="2">Uncharacterized protein</fullName>
    </submittedName>
</protein>
<keyword evidence="1" id="KW-0812">Transmembrane</keyword>
<geneLocation type="chloroplast" evidence="2"/>
<proteinExistence type="predicted"/>
<organism evidence="2">
    <name type="scientific">Vertebrata isogona</name>
    <dbReference type="NCBI Taxonomy" id="2006944"/>
    <lineage>
        <taxon>Eukaryota</taxon>
        <taxon>Rhodophyta</taxon>
        <taxon>Florideophyceae</taxon>
        <taxon>Rhodymeniophycidae</taxon>
        <taxon>Ceramiales</taxon>
        <taxon>Rhodomelaceae</taxon>
        <taxon>Polysiphonioideae</taxon>
        <taxon>Vertebrata</taxon>
    </lineage>
</organism>
<keyword evidence="2" id="KW-0934">Plastid</keyword>
<dbReference type="EMBL" id="MF101433">
    <property type="protein sequence ID" value="ARW64654.1"/>
    <property type="molecule type" value="Genomic_DNA"/>
</dbReference>
<keyword evidence="1" id="KW-1133">Transmembrane helix</keyword>
<sequence length="41" mass="5199">MFKKCYFLYIYNFYILSSYSIAYFLFFMKCNFFVINYLICI</sequence>
<dbReference type="RefSeq" id="YP_009395492.1">
    <property type="nucleotide sequence ID" value="NC_035278.1"/>
</dbReference>
<keyword evidence="2" id="KW-0150">Chloroplast</keyword>
<evidence type="ECO:0000256" key="1">
    <source>
        <dbReference type="SAM" id="Phobius"/>
    </source>
</evidence>
<dbReference type="GeneID" id="33357619"/>
<accession>A0A1Z1MFX7</accession>
<name>A0A1Z1MFX7_9FLOR</name>